<feature type="domain" description="Sugar phosphate transporter" evidence="8">
    <location>
        <begin position="1250"/>
        <end position="1536"/>
    </location>
</feature>
<feature type="transmembrane region" description="Helical" evidence="7">
    <location>
        <begin position="1521"/>
        <end position="1538"/>
    </location>
</feature>
<evidence type="ECO:0000256" key="5">
    <source>
        <dbReference type="ARBA" id="ARBA00022946"/>
    </source>
</evidence>
<dbReference type="GO" id="GO:0015718">
    <property type="term" value="P:monocarboxylic acid transport"/>
    <property type="evidence" value="ECO:0007669"/>
    <property type="project" value="UniProtKB-ARBA"/>
</dbReference>
<dbReference type="EMBL" id="LVLJ01001849">
    <property type="protein sequence ID" value="OAE27683.1"/>
    <property type="molecule type" value="Genomic_DNA"/>
</dbReference>
<dbReference type="SUPFAM" id="SSF103481">
    <property type="entry name" value="Multidrug resistance efflux transporter EmrE"/>
    <property type="match status" value="2"/>
</dbReference>
<sequence length="1558" mass="170805">MEGEVASSVSTSNDLVPESLLGSEGFKAPRWRTRVTAAERAVQPFVKNDGLSSSNSDLNFKLYEQLSQQLVYDLALHDSHWQVRVAAIESATTILSALRDSLSANSFAENVWGLLATCLDPQPEVQQTAVLALCDRFVEATIGHPAMQVQYPESAKSHSGREFSGLDNFPNGQILLSGLTAAAYLQLLPLPKLNREPPQQQELDMVPLLVIVVGGALEDACKRNNRVLVKGLRMCLRCLGSGVYRKSLVSMLNRNSSYYLLGTKPPRTYTKTGRFDEEIADALGAAKLAPSLKALAIAFGAFDAEELVFDFPVPENDEENSVRKSNLGEEDFIVLQHILEVMHVPSVLTSTAKDDTVGTKCRDFLEISSPLLKIVKSILDGKDWHLGTEPYERKLVEDLVLCCATFAGGDGDNVGSVLWTSDEHRELAISLLVSLHNSLRWCHGPGTGLGLDRNSSSSKCISSVVSENLLSLLSTLKEIIKGDSGESGERTSYANGSVDSSIVAAHQMDWIVRQLEQADLESHRSLIIPCLLTALDHFSPEVKRRAMRSFLHVARNMNPKEFRWNKDVILEAVSRSLVGCEDLWPVAVKLAIATVTRCEGSNPRSPWYRQFLGEMLNELERHRDDQARRVIWLQEVTPLMEAMGLVLVAHFSRLLPLLYYWLHAPDDLTCLLVYLEPQSSCRNESLISIVLRFTDEAVEAYFESSTRKLVVDVQSAAMEVLQLLNLRFMKESRYIPVNSTGVGAQVSSSINSVKLPMFWQALVYTLWQLSLWLAFADTVIAAEKRVTGGEPLSICRLNLEEILFVGGEECVHAISETRETIRDNAIDRDELHGTVIAKVRGSRTWGTQKCDDTKFATLTTRTGYLKQKFPRQKYTRIACTDARGDLVSIFLSRLTRKQLSARSLNRIVSWAGLEVRSQSVQRTVPENPPPNRQGKSDADPEEIPQEKKPIAQVDGQPEAVRGREGVRRLRGQREKRAPRPLSHQHLQHRQQQQQQQGRRAQRPAPAGKAGGAGAAAAGGGGGGWQARSANERAAREQGSEEVGEQARLVGLLFCCLLAWRGLAWREWLACLPCPGGSAGGRTSSPVVRFALLCVGLSVCLPSVSMALGAMSAVAWMPTTASGLSFKDALGRRPGATTNGKLSAFVLPSLARSPVSKTKRVLAVLGADSNAGARRSHLSQSNLRQKSLAGLGKSSESEAPFAPLGNLWLKSRAEKSAAVICSAAAAEGGSESVEVAPQGGQGLLSKKSLTTGGFFFAWYFLNVIFNIMNKKIYNYFPYPYFVSVVHLLVGVAYCAICWMIGAPKRAPIDKELLLLLVPVSFCHALGHVMTNVSFAAVAVSFTHTIKALEPFFNAAASQFILGQQIPFTLWLSLTPIVFGVSMASMTELSFNWRGFISAMTANVAFTYRNIYSKKAMTGMDSTNVYAYISILSLLFCIPPAIIIEGPVLMQSGFVDAIAKVGAMKFWSDLFWVGMFYHLYNQLANNTLERVAPLTHAVGNVLKRVFVIGFSIIVFGNKISTQTGIGTCIAIAGVAVYSLIKANIEETKRNNKVKSADASA</sequence>
<name>A0A176W4V5_MARPO</name>
<reference evidence="9" key="1">
    <citation type="submission" date="2016-03" db="EMBL/GenBank/DDBJ databases">
        <title>Mechanisms controlling the formation of the plant cell surface in tip-growing cells are functionally conserved among land plants.</title>
        <authorList>
            <person name="Honkanen S."/>
            <person name="Jones V.A."/>
            <person name="Morieri G."/>
            <person name="Champion C."/>
            <person name="Hetherington A.J."/>
            <person name="Kelly S."/>
            <person name="Saint-Marcoux D."/>
            <person name="Proust H."/>
            <person name="Prescott H."/>
            <person name="Dolan L."/>
        </authorList>
    </citation>
    <scope>NUCLEOTIDE SEQUENCE [LARGE SCALE GENOMIC DNA]</scope>
    <source>
        <tissue evidence="9">Whole gametophyte</tissue>
    </source>
</reference>
<evidence type="ECO:0000256" key="4">
    <source>
        <dbReference type="ARBA" id="ARBA00022640"/>
    </source>
</evidence>
<feature type="compositionally biased region" description="Basic and acidic residues" evidence="6">
    <location>
        <begin position="960"/>
        <end position="977"/>
    </location>
</feature>
<feature type="compositionally biased region" description="Basic and acidic residues" evidence="6">
    <location>
        <begin position="1029"/>
        <end position="1038"/>
    </location>
</feature>
<keyword evidence="10" id="KW-1185">Reference proteome</keyword>
<dbReference type="InterPro" id="IPR011989">
    <property type="entry name" value="ARM-like"/>
</dbReference>
<keyword evidence="7" id="KW-0812">Transmembrane</keyword>
<organism evidence="9 10">
    <name type="scientific">Marchantia polymorpha subsp. ruderalis</name>
    <dbReference type="NCBI Taxonomy" id="1480154"/>
    <lineage>
        <taxon>Eukaryota</taxon>
        <taxon>Viridiplantae</taxon>
        <taxon>Streptophyta</taxon>
        <taxon>Embryophyta</taxon>
        <taxon>Marchantiophyta</taxon>
        <taxon>Marchantiopsida</taxon>
        <taxon>Marchantiidae</taxon>
        <taxon>Marchantiales</taxon>
        <taxon>Marchantiaceae</taxon>
        <taxon>Marchantia</taxon>
    </lineage>
</organism>
<dbReference type="SUPFAM" id="SSF48371">
    <property type="entry name" value="ARM repeat"/>
    <property type="match status" value="1"/>
</dbReference>
<dbReference type="GO" id="GO:0015605">
    <property type="term" value="F:organophosphate ester transmembrane transporter activity"/>
    <property type="evidence" value="ECO:0007669"/>
    <property type="project" value="UniProtKB-ARBA"/>
</dbReference>
<proteinExistence type="predicted"/>
<evidence type="ECO:0000256" key="3">
    <source>
        <dbReference type="ARBA" id="ARBA00022528"/>
    </source>
</evidence>
<comment type="subcellular location">
    <subcellularLocation>
        <location evidence="1">Plastid</location>
        <location evidence="1">Chloroplast membrane</location>
        <topology evidence="1">Multi-pass membrane protein</topology>
    </subcellularLocation>
</comment>
<keyword evidence="2" id="KW-0813">Transport</keyword>
<feature type="transmembrane region" description="Helical" evidence="7">
    <location>
        <begin position="1391"/>
        <end position="1410"/>
    </location>
</feature>
<dbReference type="Pfam" id="PF03151">
    <property type="entry name" value="TPT"/>
    <property type="match status" value="1"/>
</dbReference>
<dbReference type="PANTHER" id="PTHR14873">
    <property type="entry name" value="OS06G0694100 PROTEIN"/>
    <property type="match status" value="1"/>
</dbReference>
<feature type="region of interest" description="Disordered" evidence="6">
    <location>
        <begin position="917"/>
        <end position="1038"/>
    </location>
</feature>
<dbReference type="InterPro" id="IPR016024">
    <property type="entry name" value="ARM-type_fold"/>
</dbReference>
<feature type="transmembrane region" description="Helical" evidence="7">
    <location>
        <begin position="1366"/>
        <end position="1385"/>
    </location>
</feature>
<feature type="compositionally biased region" description="Low complexity" evidence="6">
    <location>
        <begin position="989"/>
        <end position="1007"/>
    </location>
</feature>
<feature type="transmembrane region" description="Helical" evidence="7">
    <location>
        <begin position="1311"/>
        <end position="1328"/>
    </location>
</feature>
<protein>
    <recommendedName>
        <fullName evidence="8">Sugar phosphate transporter domain-containing protein</fullName>
    </recommendedName>
</protein>
<dbReference type="InterPro" id="IPR037185">
    <property type="entry name" value="EmrE-like"/>
</dbReference>
<feature type="compositionally biased region" description="Gly residues" evidence="6">
    <location>
        <begin position="1008"/>
        <end position="1024"/>
    </location>
</feature>
<keyword evidence="7" id="KW-0472">Membrane</keyword>
<dbReference type="InterPro" id="IPR004696">
    <property type="entry name" value="Tpt_PEP_transl"/>
</dbReference>
<dbReference type="InterPro" id="IPR004853">
    <property type="entry name" value="Sugar_P_trans_dom"/>
</dbReference>
<evidence type="ECO:0000313" key="10">
    <source>
        <dbReference type="Proteomes" id="UP000077202"/>
    </source>
</evidence>
<comment type="caution">
    <text evidence="9">The sequence shown here is derived from an EMBL/GenBank/DDBJ whole genome shotgun (WGS) entry which is preliminary data.</text>
</comment>
<dbReference type="NCBIfam" id="TIGR00817">
    <property type="entry name" value="tpt"/>
    <property type="match status" value="1"/>
</dbReference>
<dbReference type="GO" id="GO:0046943">
    <property type="term" value="F:carboxylic acid transmembrane transporter activity"/>
    <property type="evidence" value="ECO:0007669"/>
    <property type="project" value="UniProtKB-ARBA"/>
</dbReference>
<accession>A0A176W4V5</accession>
<evidence type="ECO:0000313" key="9">
    <source>
        <dbReference type="EMBL" id="OAE27683.1"/>
    </source>
</evidence>
<evidence type="ECO:0000256" key="7">
    <source>
        <dbReference type="SAM" id="Phobius"/>
    </source>
</evidence>
<keyword evidence="7" id="KW-1133">Transmembrane helix</keyword>
<feature type="transmembrane region" description="Helical" evidence="7">
    <location>
        <begin position="1279"/>
        <end position="1299"/>
    </location>
</feature>
<dbReference type="Proteomes" id="UP000077202">
    <property type="component" value="Unassembled WGS sequence"/>
</dbReference>
<feature type="transmembrane region" description="Helical" evidence="7">
    <location>
        <begin position="1422"/>
        <end position="1442"/>
    </location>
</feature>
<evidence type="ECO:0000256" key="1">
    <source>
        <dbReference type="ARBA" id="ARBA00004508"/>
    </source>
</evidence>
<dbReference type="GO" id="GO:0031969">
    <property type="term" value="C:chloroplast membrane"/>
    <property type="evidence" value="ECO:0007669"/>
    <property type="project" value="UniProtKB-SubCell"/>
</dbReference>
<evidence type="ECO:0000256" key="2">
    <source>
        <dbReference type="ARBA" id="ARBA00022448"/>
    </source>
</evidence>
<evidence type="ECO:0000259" key="8">
    <source>
        <dbReference type="Pfam" id="PF03151"/>
    </source>
</evidence>
<gene>
    <name evidence="9" type="ORF">AXG93_3137s1230</name>
</gene>
<keyword evidence="4" id="KW-0934">Plastid</keyword>
<keyword evidence="3" id="KW-0150">Chloroplast</keyword>
<dbReference type="Gene3D" id="1.25.10.10">
    <property type="entry name" value="Leucine-rich Repeat Variant"/>
    <property type="match status" value="2"/>
</dbReference>
<keyword evidence="5" id="KW-0809">Transit peptide</keyword>
<feature type="compositionally biased region" description="Basic and acidic residues" evidence="6">
    <location>
        <begin position="934"/>
        <end position="949"/>
    </location>
</feature>
<feature type="transmembrane region" description="Helical" evidence="7">
    <location>
        <begin position="1248"/>
        <end position="1267"/>
    </location>
</feature>
<dbReference type="PANTHER" id="PTHR14873:SF1">
    <property type="entry name" value="OS06G0694100 PROTEIN"/>
    <property type="match status" value="1"/>
</dbReference>
<evidence type="ECO:0000256" key="6">
    <source>
        <dbReference type="SAM" id="MobiDB-lite"/>
    </source>
</evidence>